<evidence type="ECO:0000313" key="7">
    <source>
        <dbReference type="Proteomes" id="UP000215914"/>
    </source>
</evidence>
<feature type="transmembrane region" description="Helical" evidence="4">
    <location>
        <begin position="205"/>
        <end position="226"/>
    </location>
</feature>
<dbReference type="AlphaFoldDB" id="A0A9K3HCG8"/>
<dbReference type="SUPFAM" id="SSF51735">
    <property type="entry name" value="NAD(P)-binding Rossmann-fold domains"/>
    <property type="match status" value="1"/>
</dbReference>
<dbReference type="Proteomes" id="UP000215914">
    <property type="component" value="Unassembled WGS sequence"/>
</dbReference>
<dbReference type="GO" id="GO:0050378">
    <property type="term" value="F:UDP-glucuronate 4-epimerase activity"/>
    <property type="evidence" value="ECO:0007669"/>
    <property type="project" value="UniProtKB-EC"/>
</dbReference>
<keyword evidence="4" id="KW-1133">Transmembrane helix</keyword>
<dbReference type="EC" id="5.1.3.6" evidence="6"/>
<sequence length="250" mass="27896">MGKTVNSSANIRSKTGYSVLVTGAAGFVRTHISAILKRHDDCVLGLDNFNNYYDPTLEGLVKFCWKKVPFSEKDRTDQPTSLYIATKKAGEEITHMYNHIYGLSLTGLRFFTVYGPWGRPDMADFFFTKDILKRKPIPIFESGNHWTIACDFTYIDDVVKGCLGALDTTEKSTGSGGTRKRGCTLLKVKAKRCVMKLPRNGDVPFTHSGLTLMICSVTSLLVFLFLDIGYTGSFESAFKLIIVICKLKLQ</sequence>
<comment type="caution">
    <text evidence="6">The sequence shown here is derived from an EMBL/GenBank/DDBJ whole genome shotgun (WGS) entry which is preliminary data.</text>
</comment>
<reference evidence="6" key="1">
    <citation type="journal article" date="2017" name="Nature">
        <title>The sunflower genome provides insights into oil metabolism, flowering and Asterid evolution.</title>
        <authorList>
            <person name="Badouin H."/>
            <person name="Gouzy J."/>
            <person name="Grassa C.J."/>
            <person name="Murat F."/>
            <person name="Staton S.E."/>
            <person name="Cottret L."/>
            <person name="Lelandais-Briere C."/>
            <person name="Owens G.L."/>
            <person name="Carrere S."/>
            <person name="Mayjonade B."/>
            <person name="Legrand L."/>
            <person name="Gill N."/>
            <person name="Kane N.C."/>
            <person name="Bowers J.E."/>
            <person name="Hubner S."/>
            <person name="Bellec A."/>
            <person name="Berard A."/>
            <person name="Berges H."/>
            <person name="Blanchet N."/>
            <person name="Boniface M.C."/>
            <person name="Brunel D."/>
            <person name="Catrice O."/>
            <person name="Chaidir N."/>
            <person name="Claudel C."/>
            <person name="Donnadieu C."/>
            <person name="Faraut T."/>
            <person name="Fievet G."/>
            <person name="Helmstetter N."/>
            <person name="King M."/>
            <person name="Knapp S.J."/>
            <person name="Lai Z."/>
            <person name="Le Paslier M.C."/>
            <person name="Lippi Y."/>
            <person name="Lorenzon L."/>
            <person name="Mandel J.R."/>
            <person name="Marage G."/>
            <person name="Marchand G."/>
            <person name="Marquand E."/>
            <person name="Bret-Mestries E."/>
            <person name="Morien E."/>
            <person name="Nambeesan S."/>
            <person name="Nguyen T."/>
            <person name="Pegot-Espagnet P."/>
            <person name="Pouilly N."/>
            <person name="Raftis F."/>
            <person name="Sallet E."/>
            <person name="Schiex T."/>
            <person name="Thomas J."/>
            <person name="Vandecasteele C."/>
            <person name="Vares D."/>
            <person name="Vear F."/>
            <person name="Vautrin S."/>
            <person name="Crespi M."/>
            <person name="Mangin B."/>
            <person name="Burke J.M."/>
            <person name="Salse J."/>
            <person name="Munos S."/>
            <person name="Vincourt P."/>
            <person name="Rieseberg L.H."/>
            <person name="Langlade N.B."/>
        </authorList>
    </citation>
    <scope>NUCLEOTIDE SEQUENCE</scope>
    <source>
        <tissue evidence="6">Leaves</tissue>
    </source>
</reference>
<reference evidence="6" key="2">
    <citation type="submission" date="2020-06" db="EMBL/GenBank/DDBJ databases">
        <title>Helianthus annuus Genome sequencing and assembly Release 2.</title>
        <authorList>
            <person name="Gouzy J."/>
            <person name="Langlade N."/>
            <person name="Munos S."/>
        </authorList>
    </citation>
    <scope>NUCLEOTIDE SEQUENCE</scope>
    <source>
        <tissue evidence="6">Leaves</tissue>
    </source>
</reference>
<keyword evidence="4" id="KW-0472">Membrane</keyword>
<proteinExistence type="inferred from homology"/>
<comment type="similarity">
    <text evidence="1">Belongs to the NAD(P)-dependent epimerase/dehydratase family.</text>
</comment>
<gene>
    <name evidence="6" type="ORF">HanXRQr2_Chr13g0615591</name>
</gene>
<evidence type="ECO:0000259" key="5">
    <source>
        <dbReference type="Pfam" id="PF01370"/>
    </source>
</evidence>
<keyword evidence="3 6" id="KW-0413">Isomerase</keyword>
<evidence type="ECO:0000256" key="2">
    <source>
        <dbReference type="ARBA" id="ARBA00023027"/>
    </source>
</evidence>
<keyword evidence="2" id="KW-0520">NAD</keyword>
<name>A0A9K3HCG8_HELAN</name>
<keyword evidence="4" id="KW-0812">Transmembrane</keyword>
<evidence type="ECO:0000256" key="4">
    <source>
        <dbReference type="SAM" id="Phobius"/>
    </source>
</evidence>
<dbReference type="PANTHER" id="PTHR43574">
    <property type="entry name" value="EPIMERASE-RELATED"/>
    <property type="match status" value="1"/>
</dbReference>
<protein>
    <submittedName>
        <fullName evidence="6">UDP-glucuronate 4-epimerase</fullName>
        <ecNumber evidence="6">5.1.3.6</ecNumber>
    </submittedName>
</protein>
<accession>A0A9K3HCG8</accession>
<dbReference type="Pfam" id="PF01370">
    <property type="entry name" value="Epimerase"/>
    <property type="match status" value="1"/>
</dbReference>
<evidence type="ECO:0000313" key="6">
    <source>
        <dbReference type="EMBL" id="KAF5775752.1"/>
    </source>
</evidence>
<dbReference type="InterPro" id="IPR036291">
    <property type="entry name" value="NAD(P)-bd_dom_sf"/>
</dbReference>
<feature type="domain" description="NAD-dependent epimerase/dehydratase" evidence="5">
    <location>
        <begin position="69"/>
        <end position="170"/>
    </location>
</feature>
<evidence type="ECO:0000256" key="3">
    <source>
        <dbReference type="ARBA" id="ARBA00023235"/>
    </source>
</evidence>
<dbReference type="Gene3D" id="3.40.50.720">
    <property type="entry name" value="NAD(P)-binding Rossmann-like Domain"/>
    <property type="match status" value="1"/>
</dbReference>
<dbReference type="EMBL" id="MNCJ02000328">
    <property type="protein sequence ID" value="KAF5775752.1"/>
    <property type="molecule type" value="Genomic_DNA"/>
</dbReference>
<dbReference type="InterPro" id="IPR001509">
    <property type="entry name" value="Epimerase_deHydtase"/>
</dbReference>
<evidence type="ECO:0000256" key="1">
    <source>
        <dbReference type="ARBA" id="ARBA00007637"/>
    </source>
</evidence>
<keyword evidence="7" id="KW-1185">Reference proteome</keyword>
<dbReference type="GO" id="GO:0016854">
    <property type="term" value="F:racemase and epimerase activity"/>
    <property type="evidence" value="ECO:0000318"/>
    <property type="project" value="GO_Central"/>
</dbReference>
<dbReference type="Gramene" id="mRNA:HanXRQr2_Chr13g0615591">
    <property type="protein sequence ID" value="mRNA:HanXRQr2_Chr13g0615591"/>
    <property type="gene ID" value="HanXRQr2_Chr13g0615591"/>
</dbReference>
<organism evidence="6 7">
    <name type="scientific">Helianthus annuus</name>
    <name type="common">Common sunflower</name>
    <dbReference type="NCBI Taxonomy" id="4232"/>
    <lineage>
        <taxon>Eukaryota</taxon>
        <taxon>Viridiplantae</taxon>
        <taxon>Streptophyta</taxon>
        <taxon>Embryophyta</taxon>
        <taxon>Tracheophyta</taxon>
        <taxon>Spermatophyta</taxon>
        <taxon>Magnoliopsida</taxon>
        <taxon>eudicotyledons</taxon>
        <taxon>Gunneridae</taxon>
        <taxon>Pentapetalae</taxon>
        <taxon>asterids</taxon>
        <taxon>campanulids</taxon>
        <taxon>Asterales</taxon>
        <taxon>Asteraceae</taxon>
        <taxon>Asteroideae</taxon>
        <taxon>Heliantheae alliance</taxon>
        <taxon>Heliantheae</taxon>
        <taxon>Helianthus</taxon>
    </lineage>
</organism>